<name>A0A1L8D628_9THEO</name>
<evidence type="ECO:0000313" key="3">
    <source>
        <dbReference type="EMBL" id="GAV26531.1"/>
    </source>
</evidence>
<dbReference type="Gene3D" id="3.40.50.2000">
    <property type="entry name" value="Glycogen Phosphorylase B"/>
    <property type="match status" value="2"/>
</dbReference>
<proteinExistence type="predicted"/>
<dbReference type="OrthoDB" id="9795068at2"/>
<dbReference type="PANTHER" id="PTHR12526">
    <property type="entry name" value="GLYCOSYLTRANSFERASE"/>
    <property type="match status" value="1"/>
</dbReference>
<keyword evidence="4" id="KW-1185">Reference proteome</keyword>
<evidence type="ECO:0000259" key="1">
    <source>
        <dbReference type="Pfam" id="PF00534"/>
    </source>
</evidence>
<evidence type="ECO:0000313" key="4">
    <source>
        <dbReference type="Proteomes" id="UP000187338"/>
    </source>
</evidence>
<dbReference type="Proteomes" id="UP000187338">
    <property type="component" value="Unassembled WGS sequence"/>
</dbReference>
<dbReference type="InterPro" id="IPR001296">
    <property type="entry name" value="Glyco_trans_1"/>
</dbReference>
<dbReference type="Pfam" id="PF00534">
    <property type="entry name" value="Glycos_transf_1"/>
    <property type="match status" value="1"/>
</dbReference>
<accession>A0A1L8D628</accession>
<comment type="caution">
    <text evidence="3">The sequence shown here is derived from an EMBL/GenBank/DDBJ whole genome shotgun (WGS) entry which is preliminary data.</text>
</comment>
<evidence type="ECO:0000259" key="2">
    <source>
        <dbReference type="Pfam" id="PF13439"/>
    </source>
</evidence>
<feature type="domain" description="Glycosyltransferase subfamily 4-like N-terminal" evidence="2">
    <location>
        <begin position="20"/>
        <end position="186"/>
    </location>
</feature>
<sequence>MGGDSIYTIAKLHWAFPPIIGGVETHLALLCPELTRRGYNLHLLTGAVNGEPEEFDFHGMRVRRHRFLDLNSLSPQIIKENRRQIKDLLHSFLDEVNPEIIHLHNMHYFSPDHLEFLVEYKNHRKKPLVLTAHNVWEDDLWQEMLAFKDEWDYIIAVSDFIKKELIRFGFDEEKITTVHHGIDTEKFKPGISPDNPYAKMEFFAGKKVIFHPARMSFAKGSDYAVKAFAEVQKLFPDTVLVMAGTKKTVDWGGVQQKEVQEIMKLVEEYGLSDKVYVQFFNWQEIHWMYEIADICIYPSSFEEPFGLVMLEAMASGKPIVVTNSGGMPEVVQDGVNGFVIPKRDAGSLARKLSLLLHDAELRRRMGESGRKIAEERFTVKVMTDNTEKVYQKLLKH</sequence>
<dbReference type="SUPFAM" id="SSF53756">
    <property type="entry name" value="UDP-Glycosyltransferase/glycogen phosphorylase"/>
    <property type="match status" value="1"/>
</dbReference>
<feature type="domain" description="Glycosyl transferase family 1" evidence="1">
    <location>
        <begin position="202"/>
        <end position="371"/>
    </location>
</feature>
<dbReference type="GO" id="GO:0016757">
    <property type="term" value="F:glycosyltransferase activity"/>
    <property type="evidence" value="ECO:0007669"/>
    <property type="project" value="InterPro"/>
</dbReference>
<dbReference type="STRING" id="661089.ciss_24640"/>
<dbReference type="RefSeq" id="WP_075866684.1">
    <property type="nucleotide sequence ID" value="NZ_BDJL01000142.1"/>
</dbReference>
<keyword evidence="3" id="KW-0808">Transferase</keyword>
<dbReference type="InterPro" id="IPR028098">
    <property type="entry name" value="Glyco_trans_4-like_N"/>
</dbReference>
<organism evidence="3 4">
    <name type="scientific">Carboxydothermus islandicus</name>
    <dbReference type="NCBI Taxonomy" id="661089"/>
    <lineage>
        <taxon>Bacteria</taxon>
        <taxon>Bacillati</taxon>
        <taxon>Bacillota</taxon>
        <taxon>Clostridia</taxon>
        <taxon>Thermoanaerobacterales</taxon>
        <taxon>Thermoanaerobacteraceae</taxon>
        <taxon>Carboxydothermus</taxon>
    </lineage>
</organism>
<gene>
    <name evidence="3" type="ORF">ciss_24640</name>
</gene>
<dbReference type="EMBL" id="BDJL01000142">
    <property type="protein sequence ID" value="GAV26531.1"/>
    <property type="molecule type" value="Genomic_DNA"/>
</dbReference>
<reference evidence="4" key="1">
    <citation type="submission" date="2016-12" db="EMBL/GenBank/DDBJ databases">
        <title>Draft Genome Sequences od Carboxydothermus pertinax and islandicus, Hydrogenogenic Carboxydotrophic Bacteria.</title>
        <authorList>
            <person name="Fukuyama Y."/>
            <person name="Ohmae K."/>
            <person name="Yoneda Y."/>
            <person name="Yoshida T."/>
            <person name="Sako Y."/>
        </authorList>
    </citation>
    <scope>NUCLEOTIDE SEQUENCE [LARGE SCALE GENOMIC DNA]</scope>
    <source>
        <strain evidence="4">SET</strain>
    </source>
</reference>
<dbReference type="Pfam" id="PF13439">
    <property type="entry name" value="Glyco_transf_4"/>
    <property type="match status" value="1"/>
</dbReference>
<protein>
    <submittedName>
        <fullName evidence="3">Glycosyl transferase</fullName>
    </submittedName>
</protein>
<dbReference type="AlphaFoldDB" id="A0A1L8D628"/>
<dbReference type="CDD" id="cd03801">
    <property type="entry name" value="GT4_PimA-like"/>
    <property type="match status" value="1"/>
</dbReference>